<comment type="caution">
    <text evidence="1">The sequence shown here is derived from an EMBL/GenBank/DDBJ whole genome shotgun (WGS) entry which is preliminary data.</text>
</comment>
<dbReference type="Proteomes" id="UP000293874">
    <property type="component" value="Unassembled WGS sequence"/>
</dbReference>
<evidence type="ECO:0000313" key="2">
    <source>
        <dbReference type="Proteomes" id="UP000293874"/>
    </source>
</evidence>
<proteinExistence type="predicted"/>
<keyword evidence="2" id="KW-1185">Reference proteome</keyword>
<gene>
    <name evidence="1" type="ORF">EV199_1672</name>
</gene>
<accession>A0A4Q7N482</accession>
<sequence>MNNQPAKLASKQLLTDMVFDIPEKIFIVAVGFK</sequence>
<organism evidence="1 2">
    <name type="scientific">Pseudobacter ginsenosidimutans</name>
    <dbReference type="NCBI Taxonomy" id="661488"/>
    <lineage>
        <taxon>Bacteria</taxon>
        <taxon>Pseudomonadati</taxon>
        <taxon>Bacteroidota</taxon>
        <taxon>Chitinophagia</taxon>
        <taxon>Chitinophagales</taxon>
        <taxon>Chitinophagaceae</taxon>
        <taxon>Pseudobacter</taxon>
    </lineage>
</organism>
<reference evidence="1 2" key="1">
    <citation type="submission" date="2019-02" db="EMBL/GenBank/DDBJ databases">
        <title>Genomic Encyclopedia of Type Strains, Phase IV (KMG-IV): sequencing the most valuable type-strain genomes for metagenomic binning, comparative biology and taxonomic classification.</title>
        <authorList>
            <person name="Goeker M."/>
        </authorList>
    </citation>
    <scope>NUCLEOTIDE SEQUENCE [LARGE SCALE GENOMIC DNA]</scope>
    <source>
        <strain evidence="1 2">DSM 18116</strain>
    </source>
</reference>
<dbReference type="AlphaFoldDB" id="A0A4Q7N482"/>
<name>A0A4Q7N482_9BACT</name>
<dbReference type="EMBL" id="SGXA01000001">
    <property type="protein sequence ID" value="RZS75798.1"/>
    <property type="molecule type" value="Genomic_DNA"/>
</dbReference>
<protein>
    <submittedName>
        <fullName evidence="1">Uncharacterized protein</fullName>
    </submittedName>
</protein>
<evidence type="ECO:0000313" key="1">
    <source>
        <dbReference type="EMBL" id="RZS75798.1"/>
    </source>
</evidence>